<dbReference type="Gene3D" id="3.30.750.24">
    <property type="entry name" value="STAS domain"/>
    <property type="match status" value="1"/>
</dbReference>
<dbReference type="RefSeq" id="WP_316660965.1">
    <property type="nucleotide sequence ID" value="NZ_JAWHTF010000001.1"/>
</dbReference>
<comment type="caution">
    <text evidence="2">The sequence shown here is derived from an EMBL/GenBank/DDBJ whole genome shotgun (WGS) entry which is preliminary data.</text>
</comment>
<reference evidence="2 3" key="1">
    <citation type="submission" date="2023-10" db="EMBL/GenBank/DDBJ databases">
        <title>Marimonas sp. nov. isolated from tidal mud flat.</title>
        <authorList>
            <person name="Jaincy N.J."/>
            <person name="Srinivasan S."/>
            <person name="Lee S.-S."/>
        </authorList>
    </citation>
    <scope>NUCLEOTIDE SEQUENCE [LARGE SCALE GENOMIC DNA]</scope>
    <source>
        <strain evidence="2 3">MJ-SS3</strain>
    </source>
</reference>
<dbReference type="PROSITE" id="PS50801">
    <property type="entry name" value="STAS"/>
    <property type="match status" value="1"/>
</dbReference>
<organism evidence="2 3">
    <name type="scientific">Gilvirhabdus luticola</name>
    <dbReference type="NCBI Taxonomy" id="3079858"/>
    <lineage>
        <taxon>Bacteria</taxon>
        <taxon>Pseudomonadati</taxon>
        <taxon>Bacteroidota</taxon>
        <taxon>Flavobacteriia</taxon>
        <taxon>Flavobacteriales</taxon>
        <taxon>Flavobacteriaceae</taxon>
        <taxon>Gilvirhabdus</taxon>
    </lineage>
</organism>
<evidence type="ECO:0000313" key="2">
    <source>
        <dbReference type="EMBL" id="MDU8885104.1"/>
    </source>
</evidence>
<dbReference type="Pfam" id="PF01740">
    <property type="entry name" value="STAS"/>
    <property type="match status" value="1"/>
</dbReference>
<proteinExistence type="predicted"/>
<protein>
    <recommendedName>
        <fullName evidence="1">STAS domain-containing protein</fullName>
    </recommendedName>
</protein>
<dbReference type="Proteomes" id="UP001268651">
    <property type="component" value="Unassembled WGS sequence"/>
</dbReference>
<evidence type="ECO:0000259" key="1">
    <source>
        <dbReference type="PROSITE" id="PS50801"/>
    </source>
</evidence>
<feature type="domain" description="STAS" evidence="1">
    <location>
        <begin position="1"/>
        <end position="102"/>
    </location>
</feature>
<sequence>MELTIKNNHNYFEVEGILVKYNVHLFQKKFQHIFDKRDGLTLNITGLNRIDSFGINAIAKIHNEAISRQKRFSIIGLGNNELFNHFKTIESVENLENVVAIL</sequence>
<dbReference type="InterPro" id="IPR036513">
    <property type="entry name" value="STAS_dom_sf"/>
</dbReference>
<dbReference type="EMBL" id="JAWHTF010000001">
    <property type="protein sequence ID" value="MDU8885104.1"/>
    <property type="molecule type" value="Genomic_DNA"/>
</dbReference>
<name>A0ABU3U462_9FLAO</name>
<accession>A0ABU3U462</accession>
<evidence type="ECO:0000313" key="3">
    <source>
        <dbReference type="Proteomes" id="UP001268651"/>
    </source>
</evidence>
<keyword evidence="3" id="KW-1185">Reference proteome</keyword>
<dbReference type="SUPFAM" id="SSF52091">
    <property type="entry name" value="SpoIIaa-like"/>
    <property type="match status" value="1"/>
</dbReference>
<dbReference type="InterPro" id="IPR002645">
    <property type="entry name" value="STAS_dom"/>
</dbReference>
<gene>
    <name evidence="2" type="ORF">RXV94_02950</name>
</gene>